<dbReference type="EMBL" id="BMYV01000001">
    <property type="protein sequence ID" value="GGX63534.1"/>
    <property type="molecule type" value="Genomic_DNA"/>
</dbReference>
<dbReference type="Gene3D" id="3.40.50.300">
    <property type="entry name" value="P-loop containing nucleotide triphosphate hydrolases"/>
    <property type="match status" value="2"/>
</dbReference>
<sequence>MSRYSDPIVKAVLGPTNTGKTHYAVERMLGHSSGVIGLPLRLLAREIYDRIVGLKGTEQVALITGEEKIIPPRARFYVCTVEAMPVEKRFAFLAVDEVQLMANHERGHIFTDRVMYARGMEETLFMGAETARDVLATLVPRIKFDHRERFSELHYSGPTKLTRLPKRSVVVAFSTAEVYAIAELIRRYRGGAAVVMGGLSPRTRNAQAEMFQSGEVDFLVATDAVGMGLNLDTDHVAFAGLTKFDGRRRRYLTPMEAGQIAGRAGRFRNDGTFGTTGDCPAMDEDLVRRIEAHEFEPLHYVEWRNSDLDFSTIDSLMESLHTPRPTNRLRRIKGADDEAALERLKAIDEVHDALKTRIQVKMLWDVCQVPDFRNLTIDTHVKMLQDIWRTLMRGGGRLSDDFMERKINRCDDTFGGVDQLSARLAHIRTWTYCASKVNWMPNSSGGAEHWINHAREVEDRLSDALHAALTARFVDRRTRKLLKGIGADLDMSATIKDTGEVYVDDDLIGRLDGLKFTADASQGGLEAQALAAAAQQAVGPEVDRRLTSISSGTHQIFTLSDTGDIMWGGMVVGRIAPSGSVFTPDAEVIGGELGKDVLREMAADRMREFLRAAVNDHLVPLKALKDMIAADDTLPAAKGFGYILLENNGSVERREHLQTVRDLDQDARRQLRSVGVVFGHYNVYLQDMVKPKPARLLSLLVAFGVGGDKKPWIPFAGVTSIKNEGDLASSNFTDQALALAGYRAVGNRIIRFDILNRLSFIIREAQDHFQKSKKPDVRGHKFQVMAEMLALLGSTYEDVQGVLTALGYKSETVAEPLTQSEQPAETAPAAETAVVEPALVTAPAVPDVAGQTPAPEATAPDASAVPASPALTATPPKPQSKPRPKKTLTLYRNRVTDEAGVATEQENLEYWHFPTRGQKGFKPGGKGKPAFKGKRDKRPNKGPNPRRDAPKGPKPPTARQVENSPFAALAALKSPKKD</sequence>
<feature type="region of interest" description="Disordered" evidence="5">
    <location>
        <begin position="909"/>
        <end position="978"/>
    </location>
</feature>
<dbReference type="Proteomes" id="UP000600865">
    <property type="component" value="Unassembled WGS sequence"/>
</dbReference>
<evidence type="ECO:0000256" key="2">
    <source>
        <dbReference type="ARBA" id="ARBA00022801"/>
    </source>
</evidence>
<dbReference type="SUPFAM" id="SSF52540">
    <property type="entry name" value="P-loop containing nucleoside triphosphate hydrolases"/>
    <property type="match status" value="2"/>
</dbReference>
<feature type="compositionally biased region" description="Basic residues" evidence="5">
    <location>
        <begin position="929"/>
        <end position="940"/>
    </location>
</feature>
<dbReference type="InterPro" id="IPR055206">
    <property type="entry name" value="DEXQc_SUV3"/>
</dbReference>
<comment type="caution">
    <text evidence="7">The sequence shown here is derived from an EMBL/GenBank/DDBJ whole genome shotgun (WGS) entry which is preliminary data.</text>
</comment>
<dbReference type="GO" id="GO:0005524">
    <property type="term" value="F:ATP binding"/>
    <property type="evidence" value="ECO:0007669"/>
    <property type="project" value="UniProtKB-KW"/>
</dbReference>
<organism evidence="7 8">
    <name type="scientific">Litorimonas cladophorae</name>
    <dbReference type="NCBI Taxonomy" id="1220491"/>
    <lineage>
        <taxon>Bacteria</taxon>
        <taxon>Pseudomonadati</taxon>
        <taxon>Pseudomonadota</taxon>
        <taxon>Alphaproteobacteria</taxon>
        <taxon>Maricaulales</taxon>
        <taxon>Robiginitomaculaceae</taxon>
    </lineage>
</organism>
<evidence type="ECO:0000259" key="6">
    <source>
        <dbReference type="PROSITE" id="PS51194"/>
    </source>
</evidence>
<keyword evidence="3 7" id="KW-0347">Helicase</keyword>
<evidence type="ECO:0000256" key="5">
    <source>
        <dbReference type="SAM" id="MobiDB-lite"/>
    </source>
</evidence>
<dbReference type="PANTHER" id="PTHR12131">
    <property type="entry name" value="ATP-DEPENDENT RNA AND DNA HELICASE"/>
    <property type="match status" value="1"/>
</dbReference>
<evidence type="ECO:0000256" key="3">
    <source>
        <dbReference type="ARBA" id="ARBA00022806"/>
    </source>
</evidence>
<keyword evidence="4" id="KW-0067">ATP-binding</keyword>
<keyword evidence="1" id="KW-0547">Nucleotide-binding</keyword>
<feature type="compositionally biased region" description="Low complexity" evidence="5">
    <location>
        <begin position="857"/>
        <end position="870"/>
    </location>
</feature>
<dbReference type="InterPro" id="IPR050699">
    <property type="entry name" value="RNA-DNA_Helicase"/>
</dbReference>
<evidence type="ECO:0000313" key="7">
    <source>
        <dbReference type="EMBL" id="GGX63534.1"/>
    </source>
</evidence>
<evidence type="ECO:0000313" key="8">
    <source>
        <dbReference type="Proteomes" id="UP000600865"/>
    </source>
</evidence>
<dbReference type="SMART" id="SM00490">
    <property type="entry name" value="HELICc"/>
    <property type="match status" value="1"/>
</dbReference>
<evidence type="ECO:0000256" key="1">
    <source>
        <dbReference type="ARBA" id="ARBA00022741"/>
    </source>
</evidence>
<dbReference type="AlphaFoldDB" id="A0A918NF87"/>
<name>A0A918NF87_9PROT</name>
<evidence type="ECO:0000256" key="4">
    <source>
        <dbReference type="ARBA" id="ARBA00022840"/>
    </source>
</evidence>
<keyword evidence="8" id="KW-1185">Reference proteome</keyword>
<feature type="domain" description="Helicase C-terminal" evidence="6">
    <location>
        <begin position="156"/>
        <end position="321"/>
    </location>
</feature>
<keyword evidence="2" id="KW-0378">Hydrolase</keyword>
<reference evidence="7 8" key="1">
    <citation type="journal article" date="2014" name="Int. J. Syst. Evol. Microbiol.">
        <title>Complete genome sequence of Corynebacterium casei LMG S-19264T (=DSM 44701T), isolated from a smear-ripened cheese.</title>
        <authorList>
            <consortium name="US DOE Joint Genome Institute (JGI-PGF)"/>
            <person name="Walter F."/>
            <person name="Albersmeier A."/>
            <person name="Kalinowski J."/>
            <person name="Ruckert C."/>
        </authorList>
    </citation>
    <scope>NUCLEOTIDE SEQUENCE [LARGE SCALE GENOMIC DNA]</scope>
    <source>
        <strain evidence="7 8">KCTC 23968</strain>
    </source>
</reference>
<dbReference type="InterPro" id="IPR001650">
    <property type="entry name" value="Helicase_C-like"/>
</dbReference>
<accession>A0A918NF87</accession>
<gene>
    <name evidence="7" type="ORF">GCM10011309_11910</name>
</gene>
<dbReference type="Pfam" id="PF22527">
    <property type="entry name" value="DEXQc_Suv3"/>
    <property type="match status" value="1"/>
</dbReference>
<dbReference type="PROSITE" id="PS51194">
    <property type="entry name" value="HELICASE_CTER"/>
    <property type="match status" value="1"/>
</dbReference>
<dbReference type="GO" id="GO:0004386">
    <property type="term" value="F:helicase activity"/>
    <property type="evidence" value="ECO:0007669"/>
    <property type="project" value="UniProtKB-KW"/>
</dbReference>
<dbReference type="RefSeq" id="WP_189582691.1">
    <property type="nucleotide sequence ID" value="NZ_BMYV01000001.1"/>
</dbReference>
<dbReference type="InterPro" id="IPR027417">
    <property type="entry name" value="P-loop_NTPase"/>
</dbReference>
<proteinExistence type="predicted"/>
<dbReference type="Pfam" id="PF00271">
    <property type="entry name" value="Helicase_C"/>
    <property type="match status" value="1"/>
</dbReference>
<protein>
    <submittedName>
        <fullName evidence="7">Helicase</fullName>
    </submittedName>
</protein>
<feature type="region of interest" description="Disordered" evidence="5">
    <location>
        <begin position="846"/>
        <end position="891"/>
    </location>
</feature>
<dbReference type="PANTHER" id="PTHR12131:SF1">
    <property type="entry name" value="ATP-DEPENDENT RNA HELICASE SUPV3L1, MITOCHONDRIAL-RELATED"/>
    <property type="match status" value="1"/>
</dbReference>
<dbReference type="GO" id="GO:0016787">
    <property type="term" value="F:hydrolase activity"/>
    <property type="evidence" value="ECO:0007669"/>
    <property type="project" value="UniProtKB-KW"/>
</dbReference>